<dbReference type="PANTHER" id="PTHR11669">
    <property type="entry name" value="REPLICATION FACTOR C / DNA POLYMERASE III GAMMA-TAU SUBUNIT"/>
    <property type="match status" value="1"/>
</dbReference>
<feature type="region of interest" description="Disordered" evidence="7">
    <location>
        <begin position="1"/>
        <end position="36"/>
    </location>
</feature>
<comment type="caution">
    <text evidence="9">The sequence shown here is derived from an EMBL/GenBank/DDBJ whole genome shotgun (WGS) entry which is preliminary data.</text>
</comment>
<keyword evidence="10" id="KW-1185">Reference proteome</keyword>
<evidence type="ECO:0000256" key="1">
    <source>
        <dbReference type="ARBA" id="ARBA00004123"/>
    </source>
</evidence>
<keyword evidence="4" id="KW-0547">Nucleotide-binding</keyword>
<dbReference type="PANTHER" id="PTHR11669:SF20">
    <property type="entry name" value="REPLICATION FACTOR C SUBUNIT 4"/>
    <property type="match status" value="1"/>
</dbReference>
<reference evidence="9 10" key="1">
    <citation type="journal article" date="2023" name="BMC Biol.">
        <title>The compact genome of the sponge Oopsacas minuta (Hexactinellida) is lacking key metazoan core genes.</title>
        <authorList>
            <person name="Santini S."/>
            <person name="Schenkelaars Q."/>
            <person name="Jourda C."/>
            <person name="Duchesne M."/>
            <person name="Belahbib H."/>
            <person name="Rocher C."/>
            <person name="Selva M."/>
            <person name="Riesgo A."/>
            <person name="Vervoort M."/>
            <person name="Leys S.P."/>
            <person name="Kodjabachian L."/>
            <person name="Le Bivic A."/>
            <person name="Borchiellini C."/>
            <person name="Claverie J.M."/>
            <person name="Renard E."/>
        </authorList>
    </citation>
    <scope>NUCLEOTIDE SEQUENCE [LARGE SCALE GENOMIC DNA]</scope>
    <source>
        <strain evidence="9">SPO-2</strain>
    </source>
</reference>
<dbReference type="EMBL" id="JAKMXF010000330">
    <property type="protein sequence ID" value="KAI6648503.1"/>
    <property type="molecule type" value="Genomic_DNA"/>
</dbReference>
<evidence type="ECO:0000256" key="5">
    <source>
        <dbReference type="ARBA" id="ARBA00022840"/>
    </source>
</evidence>
<dbReference type="Pfam" id="PF00004">
    <property type="entry name" value="AAA"/>
    <property type="match status" value="1"/>
</dbReference>
<protein>
    <submittedName>
        <fullName evidence="9">Replication factor C subunit 4-like</fullName>
    </submittedName>
</protein>
<proteinExistence type="inferred from homology"/>
<accession>A0AAV7JIH8</accession>
<evidence type="ECO:0000313" key="9">
    <source>
        <dbReference type="EMBL" id="KAI6648503.1"/>
    </source>
</evidence>
<dbReference type="NCBIfam" id="NF001679">
    <property type="entry name" value="PRK00440.1"/>
    <property type="match status" value="1"/>
</dbReference>
<dbReference type="GO" id="GO:0006281">
    <property type="term" value="P:DNA repair"/>
    <property type="evidence" value="ECO:0007669"/>
    <property type="project" value="TreeGrafter"/>
</dbReference>
<evidence type="ECO:0000256" key="6">
    <source>
        <dbReference type="ARBA" id="ARBA00023242"/>
    </source>
</evidence>
<dbReference type="GO" id="GO:0003677">
    <property type="term" value="F:DNA binding"/>
    <property type="evidence" value="ECO:0007669"/>
    <property type="project" value="InterPro"/>
</dbReference>
<dbReference type="GO" id="GO:0005663">
    <property type="term" value="C:DNA replication factor C complex"/>
    <property type="evidence" value="ECO:0007669"/>
    <property type="project" value="TreeGrafter"/>
</dbReference>
<evidence type="ECO:0000256" key="2">
    <source>
        <dbReference type="ARBA" id="ARBA00005378"/>
    </source>
</evidence>
<feature type="compositionally biased region" description="Polar residues" evidence="7">
    <location>
        <begin position="9"/>
        <end position="22"/>
    </location>
</feature>
<dbReference type="Gene3D" id="3.40.50.300">
    <property type="entry name" value="P-loop containing nucleotide triphosphate hydrolases"/>
    <property type="match status" value="1"/>
</dbReference>
<comment type="subcellular location">
    <subcellularLocation>
        <location evidence="1">Nucleus</location>
    </subcellularLocation>
</comment>
<dbReference type="InterPro" id="IPR027417">
    <property type="entry name" value="P-loop_NTPase"/>
</dbReference>
<gene>
    <name evidence="9" type="ORF">LOD99_8135</name>
</gene>
<evidence type="ECO:0000256" key="4">
    <source>
        <dbReference type="ARBA" id="ARBA00022741"/>
    </source>
</evidence>
<dbReference type="AlphaFoldDB" id="A0AAV7JIH8"/>
<dbReference type="SUPFAM" id="SSF52540">
    <property type="entry name" value="P-loop containing nucleoside triphosphate hydrolases"/>
    <property type="match status" value="1"/>
</dbReference>
<organism evidence="9 10">
    <name type="scientific">Oopsacas minuta</name>
    <dbReference type="NCBI Taxonomy" id="111878"/>
    <lineage>
        <taxon>Eukaryota</taxon>
        <taxon>Metazoa</taxon>
        <taxon>Porifera</taxon>
        <taxon>Hexactinellida</taxon>
        <taxon>Hexasterophora</taxon>
        <taxon>Lyssacinosida</taxon>
        <taxon>Leucopsacidae</taxon>
        <taxon>Oopsacas</taxon>
    </lineage>
</organism>
<dbReference type="FunFam" id="1.20.272.10:FF:000011">
    <property type="entry name" value="Replication factor C subunit 2"/>
    <property type="match status" value="1"/>
</dbReference>
<dbReference type="Pfam" id="PF08542">
    <property type="entry name" value="Rep_fac_C"/>
    <property type="match status" value="1"/>
</dbReference>
<keyword evidence="5" id="KW-0067">ATP-binding</keyword>
<dbReference type="CDD" id="cd00009">
    <property type="entry name" value="AAA"/>
    <property type="match status" value="1"/>
</dbReference>
<dbReference type="Pfam" id="PF21960">
    <property type="entry name" value="RCF1-5-like_lid"/>
    <property type="match status" value="1"/>
</dbReference>
<dbReference type="SUPFAM" id="SSF48019">
    <property type="entry name" value="post-AAA+ oligomerization domain-like"/>
    <property type="match status" value="1"/>
</dbReference>
<dbReference type="Gene3D" id="1.20.272.10">
    <property type="match status" value="1"/>
</dbReference>
<dbReference type="Gene3D" id="1.10.8.60">
    <property type="match status" value="1"/>
</dbReference>
<dbReference type="GO" id="GO:0003689">
    <property type="term" value="F:DNA clamp loader activity"/>
    <property type="evidence" value="ECO:0007669"/>
    <property type="project" value="TreeGrafter"/>
</dbReference>
<evidence type="ECO:0000313" key="10">
    <source>
        <dbReference type="Proteomes" id="UP001165289"/>
    </source>
</evidence>
<sequence length="366" mass="40706">MDQFLKLANPSSSKPAPTSSGGTDKPQSRSKRLDQTPWVEKYRPWGVADIVSQEEVVAVMKKCLMGEDIPNLLFYGGPGTGKTSTILAMAREMFGPNDMRERVLELNSSDERGIDVIREKVKGFSTRAVPPKRSDGQPCPAIKLVVLDEADSMTQPAQEALRRIMEKESRSTRFCLICNYISRIIDPITSRCAKFRFIPLPRTQIEAKLRSISQVEHVRISEDALGALYDVSEGDLRKAITYLQSIARLQDSDSDNLTEAAQVYEISGFIPSQVMDKLLTACQSDSYQQLDTAIRQVIAEGFSANQLLSQLHDMVLTVDILSDKQKSAVALKLANVDKRIADGGDEYINLLDMCSLLMQQVCHAQL</sequence>
<dbReference type="FunFam" id="3.40.50.300:FF:000129">
    <property type="entry name" value="Replication factor C subunit 5"/>
    <property type="match status" value="1"/>
</dbReference>
<feature type="domain" description="AAA+ ATPase" evidence="8">
    <location>
        <begin position="68"/>
        <end position="203"/>
    </location>
</feature>
<dbReference type="InterPro" id="IPR047854">
    <property type="entry name" value="RFC_lid"/>
</dbReference>
<evidence type="ECO:0000256" key="3">
    <source>
        <dbReference type="ARBA" id="ARBA00022705"/>
    </source>
</evidence>
<evidence type="ECO:0000259" key="8">
    <source>
        <dbReference type="SMART" id="SM00382"/>
    </source>
</evidence>
<keyword evidence="6" id="KW-0539">Nucleus</keyword>
<dbReference type="InterPro" id="IPR013748">
    <property type="entry name" value="Rep_factorC_C"/>
</dbReference>
<dbReference type="InterPro" id="IPR050238">
    <property type="entry name" value="DNA_Rep/Repair_Clamp_Loader"/>
</dbReference>
<dbReference type="Proteomes" id="UP001165289">
    <property type="component" value="Unassembled WGS sequence"/>
</dbReference>
<keyword evidence="3" id="KW-0235">DNA replication</keyword>
<dbReference type="InterPro" id="IPR008921">
    <property type="entry name" value="DNA_pol3_clamp-load_cplx_C"/>
</dbReference>
<comment type="similarity">
    <text evidence="2">Belongs to the activator 1 small subunits family.</text>
</comment>
<name>A0AAV7JIH8_9METZ</name>
<dbReference type="InterPro" id="IPR003959">
    <property type="entry name" value="ATPase_AAA_core"/>
</dbReference>
<dbReference type="GO" id="GO:0005634">
    <property type="term" value="C:nucleus"/>
    <property type="evidence" value="ECO:0007669"/>
    <property type="project" value="UniProtKB-SubCell"/>
</dbReference>
<dbReference type="CDD" id="cd18140">
    <property type="entry name" value="HLD_clamp_RFC"/>
    <property type="match status" value="1"/>
</dbReference>
<dbReference type="InterPro" id="IPR003593">
    <property type="entry name" value="AAA+_ATPase"/>
</dbReference>
<dbReference type="GO" id="GO:0005524">
    <property type="term" value="F:ATP binding"/>
    <property type="evidence" value="ECO:0007669"/>
    <property type="project" value="UniProtKB-KW"/>
</dbReference>
<dbReference type="SMART" id="SM00382">
    <property type="entry name" value="AAA"/>
    <property type="match status" value="1"/>
</dbReference>
<evidence type="ECO:0000256" key="7">
    <source>
        <dbReference type="SAM" id="MobiDB-lite"/>
    </source>
</evidence>
<dbReference type="GO" id="GO:0006261">
    <property type="term" value="P:DNA-templated DNA replication"/>
    <property type="evidence" value="ECO:0007669"/>
    <property type="project" value="TreeGrafter"/>
</dbReference>
<dbReference type="GO" id="GO:0016887">
    <property type="term" value="F:ATP hydrolysis activity"/>
    <property type="evidence" value="ECO:0007669"/>
    <property type="project" value="InterPro"/>
</dbReference>